<reference evidence="2 3" key="1">
    <citation type="submission" date="2020-02" db="EMBL/GenBank/DDBJ databases">
        <authorList>
            <person name="Dziuba M."/>
            <person name="Kuznetsov B."/>
            <person name="Mardanov A."/>
            <person name="Ravin N."/>
            <person name="Grouzdev D."/>
        </authorList>
    </citation>
    <scope>NUCLEOTIDE SEQUENCE [LARGE SCALE GENOMIC DNA]</scope>
    <source>
        <strain evidence="2 3">SpK</strain>
    </source>
</reference>
<evidence type="ECO:0000313" key="3">
    <source>
        <dbReference type="Proteomes" id="UP000480684"/>
    </source>
</evidence>
<feature type="chain" id="PRO_5028976873" description="DUF4136 domain-containing protein" evidence="1">
    <location>
        <begin position="18"/>
        <end position="189"/>
    </location>
</feature>
<evidence type="ECO:0000313" key="2">
    <source>
        <dbReference type="EMBL" id="NFV81311.1"/>
    </source>
</evidence>
<organism evidence="2 3">
    <name type="scientific">Magnetospirillum aberrantis SpK</name>
    <dbReference type="NCBI Taxonomy" id="908842"/>
    <lineage>
        <taxon>Bacteria</taxon>
        <taxon>Pseudomonadati</taxon>
        <taxon>Pseudomonadota</taxon>
        <taxon>Alphaproteobacteria</taxon>
        <taxon>Rhodospirillales</taxon>
        <taxon>Rhodospirillaceae</taxon>
        <taxon>Magnetospirillum</taxon>
    </lineage>
</organism>
<dbReference type="Proteomes" id="UP000480684">
    <property type="component" value="Unassembled WGS sequence"/>
</dbReference>
<gene>
    <name evidence="2" type="ORF">G4223_14435</name>
</gene>
<evidence type="ECO:0000256" key="1">
    <source>
        <dbReference type="SAM" id="SignalP"/>
    </source>
</evidence>
<dbReference type="PROSITE" id="PS51257">
    <property type="entry name" value="PROKAR_LIPOPROTEIN"/>
    <property type="match status" value="1"/>
</dbReference>
<protein>
    <recommendedName>
        <fullName evidence="4">DUF4136 domain-containing protein</fullName>
    </recommendedName>
</protein>
<keyword evidence="1" id="KW-0732">Signal</keyword>
<proteinExistence type="predicted"/>
<dbReference type="RefSeq" id="WP_163681195.1">
    <property type="nucleotide sequence ID" value="NZ_JAAIYP010000039.1"/>
</dbReference>
<comment type="caution">
    <text evidence="2">The sequence shown here is derived from an EMBL/GenBank/DDBJ whole genome shotgun (WGS) entry which is preliminary data.</text>
</comment>
<keyword evidence="3" id="KW-1185">Reference proteome</keyword>
<sequence length="189" mass="20066">MRRIAIVMLGLGGFLLAGCKSTTLSETFVDPSYRVQPKSMLVAYYLPYDSALLDNQRLANAVTVGLARCGVQARVVMRGGVSFDGFPAEFANSTTADVDAILVLSDASNKGARLAEAFMGGRRGEAGNNYAVSLFERKAMSRVWGSEINVHGSNGLQIYTTAEKSDNFAHALLDYLAADGVVSCPKAAG</sequence>
<dbReference type="AlphaFoldDB" id="A0A7C9V0P8"/>
<accession>A0A7C9V0P8</accession>
<evidence type="ECO:0008006" key="4">
    <source>
        <dbReference type="Google" id="ProtNLM"/>
    </source>
</evidence>
<feature type="signal peptide" evidence="1">
    <location>
        <begin position="1"/>
        <end position="17"/>
    </location>
</feature>
<dbReference type="EMBL" id="JAAIYP010000039">
    <property type="protein sequence ID" value="NFV81311.1"/>
    <property type="molecule type" value="Genomic_DNA"/>
</dbReference>
<name>A0A7C9V0P8_9PROT</name>